<reference evidence="3" key="1">
    <citation type="submission" date="2021-04" db="EMBL/GenBank/DDBJ databases">
        <authorList>
            <person name="Tunstrom K."/>
        </authorList>
    </citation>
    <scope>NUCLEOTIDE SEQUENCE</scope>
</reference>
<keyword evidence="4" id="KW-1185">Reference proteome</keyword>
<keyword evidence="1" id="KW-0812">Transmembrane</keyword>
<name>A0A8S3WWI6_PARAO</name>
<feature type="transmembrane region" description="Helical" evidence="1">
    <location>
        <begin position="85"/>
        <end position="104"/>
    </location>
</feature>
<gene>
    <name evidence="3" type="ORF">PAPOLLO_LOCUS10598</name>
</gene>
<dbReference type="EMBL" id="CAJQZP010000758">
    <property type="protein sequence ID" value="CAG4983244.1"/>
    <property type="molecule type" value="Genomic_DNA"/>
</dbReference>
<feature type="chain" id="PRO_5035921132" evidence="2">
    <location>
        <begin position="26"/>
        <end position="156"/>
    </location>
</feature>
<proteinExistence type="predicted"/>
<evidence type="ECO:0000256" key="1">
    <source>
        <dbReference type="SAM" id="Phobius"/>
    </source>
</evidence>
<dbReference type="AlphaFoldDB" id="A0A8S3WWI6"/>
<evidence type="ECO:0000256" key="2">
    <source>
        <dbReference type="SAM" id="SignalP"/>
    </source>
</evidence>
<accession>A0A8S3WWI6</accession>
<feature type="signal peptide" evidence="2">
    <location>
        <begin position="1"/>
        <end position="25"/>
    </location>
</feature>
<keyword evidence="1" id="KW-1133">Transmembrane helix</keyword>
<evidence type="ECO:0000313" key="4">
    <source>
        <dbReference type="Proteomes" id="UP000691718"/>
    </source>
</evidence>
<evidence type="ECO:0000313" key="3">
    <source>
        <dbReference type="EMBL" id="CAG4983244.1"/>
    </source>
</evidence>
<keyword evidence="2" id="KW-0732">Signal</keyword>
<protein>
    <submittedName>
        <fullName evidence="3">(apollo) hypothetical protein</fullName>
    </submittedName>
</protein>
<dbReference type="Proteomes" id="UP000691718">
    <property type="component" value="Unassembled WGS sequence"/>
</dbReference>
<sequence>MVNKKSMSVTLKIILLAMLIAVVSSAHYGGGSEAKHDVIDDSGPSHIEEISKHAVDTVKDWNSKAKQIINKFFSYTYFYKANGMITLKLVVLITVLATVCCWQINRRAPPPAKETPTEDTNFVEVKKVPCDSSNSYCGSVSNFNQPMGGGGFIVPG</sequence>
<comment type="caution">
    <text evidence="3">The sequence shown here is derived from an EMBL/GenBank/DDBJ whole genome shotgun (WGS) entry which is preliminary data.</text>
</comment>
<organism evidence="3 4">
    <name type="scientific">Parnassius apollo</name>
    <name type="common">Apollo butterfly</name>
    <name type="synonym">Papilio apollo</name>
    <dbReference type="NCBI Taxonomy" id="110799"/>
    <lineage>
        <taxon>Eukaryota</taxon>
        <taxon>Metazoa</taxon>
        <taxon>Ecdysozoa</taxon>
        <taxon>Arthropoda</taxon>
        <taxon>Hexapoda</taxon>
        <taxon>Insecta</taxon>
        <taxon>Pterygota</taxon>
        <taxon>Neoptera</taxon>
        <taxon>Endopterygota</taxon>
        <taxon>Lepidoptera</taxon>
        <taxon>Glossata</taxon>
        <taxon>Ditrysia</taxon>
        <taxon>Papilionoidea</taxon>
        <taxon>Papilionidae</taxon>
        <taxon>Parnassiinae</taxon>
        <taxon>Parnassini</taxon>
        <taxon>Parnassius</taxon>
        <taxon>Parnassius</taxon>
    </lineage>
</organism>
<keyword evidence="1" id="KW-0472">Membrane</keyword>